<comment type="pathway">
    <text evidence="1 8">Metabolic intermediate biosynthesis; chorismate biosynthesis; chorismate from D-erythrose 4-phosphate and phosphoenolpyruvate: step 4/7.</text>
</comment>
<gene>
    <name evidence="8 11" type="primary">aroE</name>
    <name evidence="11" type="ORF">K1X11_010455</name>
</gene>
<keyword evidence="12" id="KW-1185">Reference proteome</keyword>
<dbReference type="NCBIfam" id="TIGR00507">
    <property type="entry name" value="aroE"/>
    <property type="match status" value="1"/>
</dbReference>
<comment type="catalytic activity">
    <reaction evidence="7 8">
        <text>shikimate + NADP(+) = 3-dehydroshikimate + NADPH + H(+)</text>
        <dbReference type="Rhea" id="RHEA:17737"/>
        <dbReference type="ChEBI" id="CHEBI:15378"/>
        <dbReference type="ChEBI" id="CHEBI:16630"/>
        <dbReference type="ChEBI" id="CHEBI:36208"/>
        <dbReference type="ChEBI" id="CHEBI:57783"/>
        <dbReference type="ChEBI" id="CHEBI:58349"/>
        <dbReference type="EC" id="1.1.1.25"/>
    </reaction>
</comment>
<comment type="function">
    <text evidence="8">Involved in the biosynthesis of the chorismate, which leads to the biosynthesis of aromatic amino acids. Catalyzes the reversible NADPH linked reduction of 3-dehydroshikimate (DHSA) to yield shikimate (SA).</text>
</comment>
<evidence type="ECO:0000313" key="11">
    <source>
        <dbReference type="EMBL" id="WRQ89826.1"/>
    </source>
</evidence>
<feature type="binding site" evidence="8">
    <location>
        <position position="244"/>
    </location>
    <ligand>
        <name>shikimate</name>
        <dbReference type="ChEBI" id="CHEBI:36208"/>
    </ligand>
</feature>
<comment type="caution">
    <text evidence="8">Lacks conserved residue(s) required for the propagation of feature annotation.</text>
</comment>
<feature type="binding site" evidence="8">
    <location>
        <begin position="30"/>
        <end position="32"/>
    </location>
    <ligand>
        <name>shikimate</name>
        <dbReference type="ChEBI" id="CHEBI:36208"/>
    </ligand>
</feature>
<dbReference type="EMBL" id="CP139781">
    <property type="protein sequence ID" value="WRQ89826.1"/>
    <property type="molecule type" value="Genomic_DNA"/>
</dbReference>
<dbReference type="SUPFAM" id="SSF51735">
    <property type="entry name" value="NAD(P)-binding Rossmann-fold domains"/>
    <property type="match status" value="1"/>
</dbReference>
<evidence type="ECO:0000256" key="6">
    <source>
        <dbReference type="ARBA" id="ARBA00023141"/>
    </source>
</evidence>
<feature type="binding site" evidence="8">
    <location>
        <begin position="148"/>
        <end position="152"/>
    </location>
    <ligand>
        <name>NADP(+)</name>
        <dbReference type="ChEBI" id="CHEBI:58349"/>
    </ligand>
</feature>
<evidence type="ECO:0000259" key="9">
    <source>
        <dbReference type="Pfam" id="PF08501"/>
    </source>
</evidence>
<feature type="binding site" evidence="8">
    <location>
        <position position="83"/>
    </location>
    <ligand>
        <name>shikimate</name>
        <dbReference type="ChEBI" id="CHEBI:36208"/>
    </ligand>
</feature>
<evidence type="ECO:0000313" key="12">
    <source>
        <dbReference type="Proteomes" id="UP000738431"/>
    </source>
</evidence>
<reference evidence="11 12" key="2">
    <citation type="submission" date="2023-12" db="EMBL/GenBank/DDBJ databases">
        <title>Description of an unclassified Opitutus bacterium of Verrucomicrobiota.</title>
        <authorList>
            <person name="Zhang D.-F."/>
        </authorList>
    </citation>
    <scope>NUCLEOTIDE SEQUENCE [LARGE SCALE GENOMIC DNA]</scope>
    <source>
        <strain evidence="11 12">WL0086</strain>
    </source>
</reference>
<evidence type="ECO:0000256" key="3">
    <source>
        <dbReference type="ARBA" id="ARBA00022605"/>
    </source>
</evidence>
<dbReference type="PANTHER" id="PTHR21089">
    <property type="entry name" value="SHIKIMATE DEHYDROGENASE"/>
    <property type="match status" value="1"/>
</dbReference>
<dbReference type="RefSeq" id="WP_221032284.1">
    <property type="nucleotide sequence ID" value="NZ_CP139781.1"/>
</dbReference>
<dbReference type="InterPro" id="IPR011342">
    <property type="entry name" value="Shikimate_DH"/>
</dbReference>
<dbReference type="Pfam" id="PF08501">
    <property type="entry name" value="Shikimate_dh_N"/>
    <property type="match status" value="1"/>
</dbReference>
<accession>A0ABZ1CDY6</accession>
<organism evidence="11 12">
    <name type="scientific">Actomonas aquatica</name>
    <dbReference type="NCBI Taxonomy" id="2866162"/>
    <lineage>
        <taxon>Bacteria</taxon>
        <taxon>Pseudomonadati</taxon>
        <taxon>Verrucomicrobiota</taxon>
        <taxon>Opitutia</taxon>
        <taxon>Opitutales</taxon>
        <taxon>Opitutaceae</taxon>
        <taxon>Actomonas</taxon>
    </lineage>
</organism>
<proteinExistence type="inferred from homology"/>
<dbReference type="EC" id="1.1.1.25" evidence="2 8"/>
<dbReference type="InterPro" id="IPR046346">
    <property type="entry name" value="Aminoacid_DH-like_N_sf"/>
</dbReference>
<feature type="binding site" evidence="8">
    <location>
        <position position="108"/>
    </location>
    <ligand>
        <name>shikimate</name>
        <dbReference type="ChEBI" id="CHEBI:36208"/>
    </ligand>
</feature>
<dbReference type="InterPro" id="IPR041121">
    <property type="entry name" value="SDH_C"/>
</dbReference>
<feature type="binding site" evidence="8">
    <location>
        <position position="242"/>
    </location>
    <ligand>
        <name>NADP(+)</name>
        <dbReference type="ChEBI" id="CHEBI:58349"/>
    </ligand>
</feature>
<dbReference type="InterPro" id="IPR036291">
    <property type="entry name" value="NAD(P)-bd_dom_sf"/>
</dbReference>
<feature type="binding site" evidence="8">
    <location>
        <position position="272"/>
    </location>
    <ligand>
        <name>shikimate</name>
        <dbReference type="ChEBI" id="CHEBI:36208"/>
    </ligand>
</feature>
<feature type="binding site" evidence="8">
    <location>
        <position position="123"/>
    </location>
    <ligand>
        <name>shikimate</name>
        <dbReference type="ChEBI" id="CHEBI:36208"/>
    </ligand>
</feature>
<dbReference type="Proteomes" id="UP000738431">
    <property type="component" value="Chromosome"/>
</dbReference>
<feature type="binding site" evidence="8">
    <location>
        <position position="265"/>
    </location>
    <ligand>
        <name>NADP(+)</name>
        <dbReference type="ChEBI" id="CHEBI:58349"/>
    </ligand>
</feature>
<comment type="similarity">
    <text evidence="8">Belongs to the shikimate dehydrogenase family.</text>
</comment>
<evidence type="ECO:0000256" key="7">
    <source>
        <dbReference type="ARBA" id="ARBA00049442"/>
    </source>
</evidence>
<dbReference type="CDD" id="cd01065">
    <property type="entry name" value="NAD_bind_Shikimate_DH"/>
    <property type="match status" value="1"/>
</dbReference>
<evidence type="ECO:0000256" key="1">
    <source>
        <dbReference type="ARBA" id="ARBA00004871"/>
    </source>
</evidence>
<protein>
    <recommendedName>
        <fullName evidence="2 8">Shikimate dehydrogenase (NADP(+))</fullName>
        <shortName evidence="8">SDH</shortName>
        <ecNumber evidence="2 8">1.1.1.25</ecNumber>
    </recommendedName>
</protein>
<feature type="active site" description="Proton acceptor" evidence="8">
    <location>
        <position position="87"/>
    </location>
</feature>
<feature type="domain" description="SDH C-terminal" evidence="10">
    <location>
        <begin position="265"/>
        <end position="295"/>
    </location>
</feature>
<evidence type="ECO:0000256" key="5">
    <source>
        <dbReference type="ARBA" id="ARBA00023002"/>
    </source>
</evidence>
<dbReference type="PANTHER" id="PTHR21089:SF1">
    <property type="entry name" value="BIFUNCTIONAL 3-DEHYDROQUINATE DEHYDRATASE_SHIKIMATE DEHYDROGENASE, CHLOROPLASTIC"/>
    <property type="match status" value="1"/>
</dbReference>
<feature type="domain" description="Shikimate dehydrogenase substrate binding N-terminal" evidence="9">
    <location>
        <begin position="22"/>
        <end position="110"/>
    </location>
</feature>
<name>A0ABZ1CDY6_9BACT</name>
<keyword evidence="4 8" id="KW-0521">NADP</keyword>
<comment type="subunit">
    <text evidence="8">Homodimer.</text>
</comment>
<dbReference type="InterPro" id="IPR022893">
    <property type="entry name" value="Shikimate_DH_fam"/>
</dbReference>
<dbReference type="HAMAP" id="MF_00222">
    <property type="entry name" value="Shikimate_DH_AroE"/>
    <property type="match status" value="1"/>
</dbReference>
<keyword evidence="6 8" id="KW-0057">Aromatic amino acid biosynthesis</keyword>
<evidence type="ECO:0000256" key="4">
    <source>
        <dbReference type="ARBA" id="ARBA00022857"/>
    </source>
</evidence>
<evidence type="ECO:0000256" key="2">
    <source>
        <dbReference type="ARBA" id="ARBA00012962"/>
    </source>
</evidence>
<dbReference type="Gene3D" id="3.40.50.720">
    <property type="entry name" value="NAD(P)-binding Rossmann-like Domain"/>
    <property type="match status" value="1"/>
</dbReference>
<dbReference type="SUPFAM" id="SSF53223">
    <property type="entry name" value="Aminoacid dehydrogenase-like, N-terminal domain"/>
    <property type="match status" value="1"/>
</dbReference>
<sequence>MEPVYTLADLDTWSHRGTALAVLGHPIKHSISPPMHNAALAVMAQDHPTYGDWRYFRFDVPPADLPLALNRLHAAGFHGLNLTVPHKVLACDTIAHVDPSARPIGAVNTLRRTTNGWHGFNTDGYGLATAVTETLGIQISGTPVILLGAGGAARGAAVECLARGCASLHIANRTAANRDALLTALAPLAGDIPLHGFAPAEPPADLPVGALLINATSAGLHPEDPLPIDLAALPTPAGVYDMIYNPAESALLAQARERGLPHANGLSMLIHQGARALEIWTDTPVPVDAMRQAVQAAL</sequence>
<evidence type="ECO:0000256" key="8">
    <source>
        <dbReference type="HAMAP-Rule" id="MF_00222"/>
    </source>
</evidence>
<keyword evidence="3 8" id="KW-0028">Amino-acid biosynthesis</keyword>
<reference evidence="11 12" key="1">
    <citation type="submission" date="2021-08" db="EMBL/GenBank/DDBJ databases">
        <authorList>
            <person name="Zhang D."/>
            <person name="Zhang A."/>
            <person name="Wang L."/>
        </authorList>
    </citation>
    <scope>NUCLEOTIDE SEQUENCE [LARGE SCALE GENOMIC DNA]</scope>
    <source>
        <strain evidence="11 12">WL0086</strain>
    </source>
</reference>
<keyword evidence="5 8" id="KW-0560">Oxidoreductase</keyword>
<evidence type="ECO:0000259" key="10">
    <source>
        <dbReference type="Pfam" id="PF18317"/>
    </source>
</evidence>
<dbReference type="GO" id="GO:0004764">
    <property type="term" value="F:shikimate 3-dehydrogenase (NADP+) activity"/>
    <property type="evidence" value="ECO:0007669"/>
    <property type="project" value="UniProtKB-EC"/>
</dbReference>
<dbReference type="InterPro" id="IPR013708">
    <property type="entry name" value="Shikimate_DH-bd_N"/>
</dbReference>
<dbReference type="Gene3D" id="3.40.50.10860">
    <property type="entry name" value="Leucine Dehydrogenase, chain A, domain 1"/>
    <property type="match status" value="1"/>
</dbReference>
<dbReference type="Pfam" id="PF18317">
    <property type="entry name" value="SDH_C"/>
    <property type="match status" value="1"/>
</dbReference>